<gene>
    <name evidence="2" type="ORF">H9655_07665</name>
</gene>
<keyword evidence="1" id="KW-0812">Transmembrane</keyword>
<evidence type="ECO:0000256" key="1">
    <source>
        <dbReference type="SAM" id="Phobius"/>
    </source>
</evidence>
<protein>
    <recommendedName>
        <fullName evidence="4">Short-chain dehydrogenase</fullName>
    </recommendedName>
</protein>
<comment type="caution">
    <text evidence="2">The sequence shown here is derived from an EMBL/GenBank/DDBJ whole genome shotgun (WGS) entry which is preliminary data.</text>
</comment>
<keyword evidence="1" id="KW-1133">Transmembrane helix</keyword>
<reference evidence="2 3" key="1">
    <citation type="submission" date="2020-08" db="EMBL/GenBank/DDBJ databases">
        <title>A Genomic Blueprint of the Chicken Gut Microbiome.</title>
        <authorList>
            <person name="Gilroy R."/>
            <person name="Ravi A."/>
            <person name="Getino M."/>
            <person name="Pursley I."/>
            <person name="Horton D.L."/>
            <person name="Alikhan N.-F."/>
            <person name="Baker D."/>
            <person name="Gharbi K."/>
            <person name="Hall N."/>
            <person name="Watson M."/>
            <person name="Adriaenssens E.M."/>
            <person name="Foster-Nyarko E."/>
            <person name="Jarju S."/>
            <person name="Secka A."/>
            <person name="Antonio M."/>
            <person name="Oren A."/>
            <person name="Chaudhuri R."/>
            <person name="La Ragione R.M."/>
            <person name="Hildebrand F."/>
            <person name="Pallen M.J."/>
        </authorList>
    </citation>
    <scope>NUCLEOTIDE SEQUENCE [LARGE SCALE GENOMIC DNA]</scope>
    <source>
        <strain evidence="2 3">Sa5YUA1</strain>
    </source>
</reference>
<evidence type="ECO:0000313" key="3">
    <source>
        <dbReference type="Proteomes" id="UP000657931"/>
    </source>
</evidence>
<organism evidence="2 3">
    <name type="scientific">Cytobacillus stercorigallinarum</name>
    <dbReference type="NCBI Taxonomy" id="2762240"/>
    <lineage>
        <taxon>Bacteria</taxon>
        <taxon>Bacillati</taxon>
        <taxon>Bacillota</taxon>
        <taxon>Bacilli</taxon>
        <taxon>Bacillales</taxon>
        <taxon>Bacillaceae</taxon>
        <taxon>Cytobacillus</taxon>
    </lineage>
</organism>
<dbReference type="EMBL" id="JACSQT010000002">
    <property type="protein sequence ID" value="MBD7936905.1"/>
    <property type="molecule type" value="Genomic_DNA"/>
</dbReference>
<dbReference type="Proteomes" id="UP000657931">
    <property type="component" value="Unassembled WGS sequence"/>
</dbReference>
<keyword evidence="3" id="KW-1185">Reference proteome</keyword>
<accession>A0ABR8QN22</accession>
<feature type="transmembrane region" description="Helical" evidence="1">
    <location>
        <begin position="56"/>
        <end position="75"/>
    </location>
</feature>
<feature type="transmembrane region" description="Helical" evidence="1">
    <location>
        <begin position="6"/>
        <end position="27"/>
    </location>
</feature>
<name>A0ABR8QN22_9BACI</name>
<evidence type="ECO:0008006" key="4">
    <source>
        <dbReference type="Google" id="ProtNLM"/>
    </source>
</evidence>
<dbReference type="RefSeq" id="WP_191812551.1">
    <property type="nucleotide sequence ID" value="NZ_JACSQT010000002.1"/>
</dbReference>
<proteinExistence type="predicted"/>
<sequence>MSGWLIALIVICLAIIVWSLFSTTSLLKEKASTNKELDADIPDEVKKRPYIFNPILVAYIVFFVALVAITIFFVFR</sequence>
<keyword evidence="1" id="KW-0472">Membrane</keyword>
<evidence type="ECO:0000313" key="2">
    <source>
        <dbReference type="EMBL" id="MBD7936905.1"/>
    </source>
</evidence>